<name>A0A410G6Q5_9FLAO</name>
<dbReference type="OrthoDB" id="1150971at2"/>
<dbReference type="SUPFAM" id="SSF48452">
    <property type="entry name" value="TPR-like"/>
    <property type="match status" value="1"/>
</dbReference>
<organism evidence="1 2">
    <name type="scientific">Aequorivita ciconiae</name>
    <dbReference type="NCBI Taxonomy" id="2494375"/>
    <lineage>
        <taxon>Bacteria</taxon>
        <taxon>Pseudomonadati</taxon>
        <taxon>Bacteroidota</taxon>
        <taxon>Flavobacteriia</taxon>
        <taxon>Flavobacteriales</taxon>
        <taxon>Flavobacteriaceae</taxon>
        <taxon>Aequorivita</taxon>
    </lineage>
</organism>
<protein>
    <recommendedName>
        <fullName evidence="3">Tetratricopeptide repeat protein</fullName>
    </recommendedName>
</protein>
<reference evidence="1 2" key="1">
    <citation type="submission" date="2019-01" db="EMBL/GenBank/DDBJ databases">
        <title>Complete genome sequencing of Aequorivita sp. H23M31.</title>
        <authorList>
            <person name="Bae J.-W."/>
        </authorList>
    </citation>
    <scope>NUCLEOTIDE SEQUENCE [LARGE SCALE GENOMIC DNA]</scope>
    <source>
        <strain evidence="1 2">H23M31</strain>
    </source>
</reference>
<dbReference type="KEGG" id="aev:EI546_15045"/>
<keyword evidence="2" id="KW-1185">Reference proteome</keyword>
<evidence type="ECO:0000313" key="1">
    <source>
        <dbReference type="EMBL" id="QAA82952.1"/>
    </source>
</evidence>
<gene>
    <name evidence="1" type="ORF">EI546_15045</name>
</gene>
<dbReference type="Proteomes" id="UP000285517">
    <property type="component" value="Chromosome"/>
</dbReference>
<sequence>MQNVLTYLSLFLTILVMQGQTQPASDANAAAPTKYEKGMQEAFGLWKDNHPWEAANMFVRIAKAEPDNWLPPYYVALINVVYSFGEKDKSKLSEQLAKAQNFINDATALSPDNPDIMVVQAQLYTAWIVFDGQQYGMMYSPKASGLYEKALAIDPENPRTIMARAEWNIGSAKYFGEPVEAYCKDIERAMKNAETHPTKEEFYPRFNLERAKQVLAENCQ</sequence>
<proteinExistence type="predicted"/>
<evidence type="ECO:0000313" key="2">
    <source>
        <dbReference type="Proteomes" id="UP000285517"/>
    </source>
</evidence>
<dbReference type="AlphaFoldDB" id="A0A410G6Q5"/>
<dbReference type="Gene3D" id="1.25.40.10">
    <property type="entry name" value="Tetratricopeptide repeat domain"/>
    <property type="match status" value="1"/>
</dbReference>
<accession>A0A410G6Q5</accession>
<evidence type="ECO:0008006" key="3">
    <source>
        <dbReference type="Google" id="ProtNLM"/>
    </source>
</evidence>
<dbReference type="InterPro" id="IPR011990">
    <property type="entry name" value="TPR-like_helical_dom_sf"/>
</dbReference>
<dbReference type="EMBL" id="CP034951">
    <property type="protein sequence ID" value="QAA82952.1"/>
    <property type="molecule type" value="Genomic_DNA"/>
</dbReference>
<dbReference type="RefSeq" id="WP_128251316.1">
    <property type="nucleotide sequence ID" value="NZ_CP034951.1"/>
</dbReference>